<dbReference type="SUPFAM" id="SSF103190">
    <property type="entry name" value="Sensory domain-like"/>
    <property type="match status" value="1"/>
</dbReference>
<evidence type="ECO:0000313" key="19">
    <source>
        <dbReference type="Proteomes" id="UP001139534"/>
    </source>
</evidence>
<keyword evidence="9 18" id="KW-0418">Kinase</keyword>
<name>A0A9X2BR56_9BACL</name>
<evidence type="ECO:0000256" key="15">
    <source>
        <dbReference type="SAM" id="Phobius"/>
    </source>
</evidence>
<dbReference type="AlphaFoldDB" id="A0A9X2BR56"/>
<dbReference type="FunFam" id="1.10.287.130:FF:000001">
    <property type="entry name" value="Two-component sensor histidine kinase"/>
    <property type="match status" value="1"/>
</dbReference>
<dbReference type="Gene3D" id="3.30.565.10">
    <property type="entry name" value="Histidine kinase-like ATPase, C-terminal domain"/>
    <property type="match status" value="1"/>
</dbReference>
<accession>A0A9X2BR56</accession>
<dbReference type="PANTHER" id="PTHR45528:SF10">
    <property type="entry name" value="METHYL-ACCEPTING CHEMOTAXIS PROTEIN"/>
    <property type="match status" value="1"/>
</dbReference>
<evidence type="ECO:0000256" key="10">
    <source>
        <dbReference type="ARBA" id="ARBA00022840"/>
    </source>
</evidence>
<keyword evidence="6" id="KW-0808">Transferase</keyword>
<dbReference type="InterPro" id="IPR003661">
    <property type="entry name" value="HisK_dim/P_dom"/>
</dbReference>
<gene>
    <name evidence="18" type="ORF">M0651_07135</name>
</gene>
<dbReference type="GO" id="GO:0000155">
    <property type="term" value="F:phosphorelay sensor kinase activity"/>
    <property type="evidence" value="ECO:0007669"/>
    <property type="project" value="InterPro"/>
</dbReference>
<comment type="subcellular location">
    <subcellularLocation>
        <location evidence="2">Cell membrane</location>
        <topology evidence="2">Multi-pass membrane protein</topology>
    </subcellularLocation>
</comment>
<dbReference type="SMART" id="SM00304">
    <property type="entry name" value="HAMP"/>
    <property type="match status" value="1"/>
</dbReference>
<reference evidence="18" key="1">
    <citation type="submission" date="2022-04" db="EMBL/GenBank/DDBJ databases">
        <authorList>
            <person name="Seo M.-J."/>
        </authorList>
    </citation>
    <scope>NUCLEOTIDE SEQUENCE</scope>
    <source>
        <strain evidence="18">MBLB2552</strain>
    </source>
</reference>
<comment type="catalytic activity">
    <reaction evidence="1">
        <text>ATP + protein L-histidine = ADP + protein N-phospho-L-histidine.</text>
        <dbReference type="EC" id="2.7.13.3"/>
    </reaction>
</comment>
<dbReference type="GO" id="GO:0005524">
    <property type="term" value="F:ATP binding"/>
    <property type="evidence" value="ECO:0007669"/>
    <property type="project" value="UniProtKB-KW"/>
</dbReference>
<dbReference type="InterPro" id="IPR036890">
    <property type="entry name" value="HATPase_C_sf"/>
</dbReference>
<evidence type="ECO:0000256" key="6">
    <source>
        <dbReference type="ARBA" id="ARBA00022679"/>
    </source>
</evidence>
<evidence type="ECO:0000256" key="12">
    <source>
        <dbReference type="ARBA" id="ARBA00023012"/>
    </source>
</evidence>
<feature type="transmembrane region" description="Helical" evidence="15">
    <location>
        <begin position="173"/>
        <end position="191"/>
    </location>
</feature>
<dbReference type="PROSITE" id="PS50109">
    <property type="entry name" value="HIS_KIN"/>
    <property type="match status" value="1"/>
</dbReference>
<dbReference type="SUPFAM" id="SSF55874">
    <property type="entry name" value="ATPase domain of HSP90 chaperone/DNA topoisomerase II/histidine kinase"/>
    <property type="match status" value="1"/>
</dbReference>
<dbReference type="InterPro" id="IPR003660">
    <property type="entry name" value="HAMP_dom"/>
</dbReference>
<feature type="domain" description="HAMP" evidence="17">
    <location>
        <begin position="193"/>
        <end position="247"/>
    </location>
</feature>
<evidence type="ECO:0000256" key="13">
    <source>
        <dbReference type="ARBA" id="ARBA00023136"/>
    </source>
</evidence>
<evidence type="ECO:0000256" key="8">
    <source>
        <dbReference type="ARBA" id="ARBA00022741"/>
    </source>
</evidence>
<dbReference type="InterPro" id="IPR005467">
    <property type="entry name" value="His_kinase_dom"/>
</dbReference>
<dbReference type="InterPro" id="IPR004358">
    <property type="entry name" value="Sig_transdc_His_kin-like_C"/>
</dbReference>
<evidence type="ECO:0000256" key="7">
    <source>
        <dbReference type="ARBA" id="ARBA00022692"/>
    </source>
</evidence>
<comment type="caution">
    <text evidence="18">The sequence shown here is derived from an EMBL/GenBank/DDBJ whole genome shotgun (WGS) entry which is preliminary data.</text>
</comment>
<dbReference type="RefSeq" id="WP_248551152.1">
    <property type="nucleotide sequence ID" value="NZ_JALPRK010000004.1"/>
</dbReference>
<dbReference type="SMART" id="SM00387">
    <property type="entry name" value="HATPase_c"/>
    <property type="match status" value="1"/>
</dbReference>
<dbReference type="EC" id="2.7.13.3" evidence="3"/>
<dbReference type="InterPro" id="IPR050398">
    <property type="entry name" value="HssS/ArlS-like"/>
</dbReference>
<protein>
    <recommendedName>
        <fullName evidence="3">histidine kinase</fullName>
        <ecNumber evidence="3">2.7.13.3</ecNumber>
    </recommendedName>
</protein>
<dbReference type="PRINTS" id="PR00344">
    <property type="entry name" value="BCTRLSENSOR"/>
</dbReference>
<dbReference type="SUPFAM" id="SSF47384">
    <property type="entry name" value="Homodimeric domain of signal transducing histidine kinase"/>
    <property type="match status" value="1"/>
</dbReference>
<evidence type="ECO:0000256" key="4">
    <source>
        <dbReference type="ARBA" id="ARBA00022475"/>
    </source>
</evidence>
<evidence type="ECO:0000259" key="17">
    <source>
        <dbReference type="PROSITE" id="PS50885"/>
    </source>
</evidence>
<dbReference type="CDD" id="cd00082">
    <property type="entry name" value="HisKA"/>
    <property type="match status" value="1"/>
</dbReference>
<evidence type="ECO:0000256" key="14">
    <source>
        <dbReference type="SAM" id="Coils"/>
    </source>
</evidence>
<evidence type="ECO:0000256" key="9">
    <source>
        <dbReference type="ARBA" id="ARBA00022777"/>
    </source>
</evidence>
<dbReference type="InterPro" id="IPR003594">
    <property type="entry name" value="HATPase_dom"/>
</dbReference>
<dbReference type="Proteomes" id="UP001139534">
    <property type="component" value="Unassembled WGS sequence"/>
</dbReference>
<keyword evidence="5" id="KW-0597">Phosphoprotein</keyword>
<dbReference type="SMART" id="SM00388">
    <property type="entry name" value="HisKA"/>
    <property type="match status" value="1"/>
</dbReference>
<evidence type="ECO:0000313" key="18">
    <source>
        <dbReference type="EMBL" id="MCK8486950.1"/>
    </source>
</evidence>
<evidence type="ECO:0000256" key="2">
    <source>
        <dbReference type="ARBA" id="ARBA00004651"/>
    </source>
</evidence>
<dbReference type="Pfam" id="PF00672">
    <property type="entry name" value="HAMP"/>
    <property type="match status" value="1"/>
</dbReference>
<dbReference type="SUPFAM" id="SSF158472">
    <property type="entry name" value="HAMP domain-like"/>
    <property type="match status" value="1"/>
</dbReference>
<dbReference type="Pfam" id="PF02518">
    <property type="entry name" value="HATPase_c"/>
    <property type="match status" value="1"/>
</dbReference>
<keyword evidence="13 15" id="KW-0472">Membrane</keyword>
<feature type="domain" description="Histidine kinase" evidence="16">
    <location>
        <begin position="269"/>
        <end position="483"/>
    </location>
</feature>
<sequence length="489" mass="55317">MIRTIRGKFLVGFFLIFALSFVLLNQTVDHIIQKSNRNIITDDLIGLKKNSNVYVRQAFLINHFTNDDLYFGQMSEEIVNDLKRATSSEVSAYTVDGVLLHSSSEAAFTRAADDDLKQALAGKTAYTISYEQGAAAVRYSYPVIIDGAKVGILRFAKDFTLLYEQSGTILDTITYLAFGIMAAAFLFSYILSRNITIPLVKLSNASNEVMNGNLDVSIDVKQKRRDEIGRLAANFNEMIGQIKQQIARIERDRDRLERLNQQRKTFFDNVTHELKTPLTSILGYAEIIRQQGESDRAFFDKGMNHVVQESERLHGMVLRLLELSKETAGREEFSRVETGRILHDTCEALAFKAKRFQKTFRCEIAEQLDVYGQEDRIRQMFINLLDNAIKYSEARSEIHVQAIRAGGMACFLFTNQGETIPPNQLTEIFEPYYVPDRQGAKETGSVGLGLGIVKSIVDDHGGNIRMSSEHEMTTVEVELPLVMAERERS</sequence>
<evidence type="ECO:0000259" key="16">
    <source>
        <dbReference type="PROSITE" id="PS50109"/>
    </source>
</evidence>
<dbReference type="InterPro" id="IPR036097">
    <property type="entry name" value="HisK_dim/P_sf"/>
</dbReference>
<keyword evidence="10" id="KW-0067">ATP-binding</keyword>
<evidence type="ECO:0000256" key="1">
    <source>
        <dbReference type="ARBA" id="ARBA00000085"/>
    </source>
</evidence>
<dbReference type="InterPro" id="IPR029151">
    <property type="entry name" value="Sensor-like_sf"/>
</dbReference>
<dbReference type="CDD" id="cd06225">
    <property type="entry name" value="HAMP"/>
    <property type="match status" value="1"/>
</dbReference>
<dbReference type="CDD" id="cd00075">
    <property type="entry name" value="HATPase"/>
    <property type="match status" value="1"/>
</dbReference>
<keyword evidence="7 15" id="KW-0812">Transmembrane</keyword>
<dbReference type="PROSITE" id="PS50885">
    <property type="entry name" value="HAMP"/>
    <property type="match status" value="1"/>
</dbReference>
<dbReference type="PANTHER" id="PTHR45528">
    <property type="entry name" value="SENSOR HISTIDINE KINASE CPXA"/>
    <property type="match status" value="1"/>
</dbReference>
<keyword evidence="4" id="KW-1003">Cell membrane</keyword>
<proteinExistence type="predicted"/>
<keyword evidence="14" id="KW-0175">Coiled coil</keyword>
<evidence type="ECO:0000256" key="3">
    <source>
        <dbReference type="ARBA" id="ARBA00012438"/>
    </source>
</evidence>
<organism evidence="18 19">
    <name type="scientific">Paenibacillus mellifer</name>
    <dbReference type="NCBI Taxonomy" id="2937794"/>
    <lineage>
        <taxon>Bacteria</taxon>
        <taxon>Bacillati</taxon>
        <taxon>Bacillota</taxon>
        <taxon>Bacilli</taxon>
        <taxon>Bacillales</taxon>
        <taxon>Paenibacillaceae</taxon>
        <taxon>Paenibacillus</taxon>
    </lineage>
</organism>
<keyword evidence="19" id="KW-1185">Reference proteome</keyword>
<keyword evidence="11 15" id="KW-1133">Transmembrane helix</keyword>
<evidence type="ECO:0000256" key="11">
    <source>
        <dbReference type="ARBA" id="ARBA00022989"/>
    </source>
</evidence>
<keyword evidence="12" id="KW-0902">Two-component regulatory system</keyword>
<evidence type="ECO:0000256" key="5">
    <source>
        <dbReference type="ARBA" id="ARBA00022553"/>
    </source>
</evidence>
<dbReference type="Gene3D" id="1.10.287.130">
    <property type="match status" value="1"/>
</dbReference>
<dbReference type="EMBL" id="JALPRK010000004">
    <property type="protein sequence ID" value="MCK8486950.1"/>
    <property type="molecule type" value="Genomic_DNA"/>
</dbReference>
<feature type="coiled-coil region" evidence="14">
    <location>
        <begin position="232"/>
        <end position="269"/>
    </location>
</feature>
<keyword evidence="8" id="KW-0547">Nucleotide-binding</keyword>
<dbReference type="GO" id="GO:0005886">
    <property type="term" value="C:plasma membrane"/>
    <property type="evidence" value="ECO:0007669"/>
    <property type="project" value="UniProtKB-SubCell"/>
</dbReference>
<dbReference type="Pfam" id="PF00512">
    <property type="entry name" value="HisKA"/>
    <property type="match status" value="1"/>
</dbReference>
<dbReference type="Gene3D" id="6.10.340.10">
    <property type="match status" value="1"/>
</dbReference>